<dbReference type="InterPro" id="IPR038005">
    <property type="entry name" value="RX-like_CC"/>
</dbReference>
<dbReference type="InterPro" id="IPR036388">
    <property type="entry name" value="WH-like_DNA-bd_sf"/>
</dbReference>
<dbReference type="OrthoDB" id="1144530at2759"/>
<dbReference type="FunFam" id="3.40.50.300:FF:001091">
    <property type="entry name" value="Probable disease resistance protein At1g61300"/>
    <property type="match status" value="1"/>
</dbReference>
<dbReference type="AlphaFoldDB" id="A0A2P6PPD6"/>
<dbReference type="CDD" id="cd14798">
    <property type="entry name" value="RX-CC_like"/>
    <property type="match status" value="1"/>
</dbReference>
<dbReference type="Pfam" id="PF23559">
    <property type="entry name" value="WHD_DRP"/>
    <property type="match status" value="1"/>
</dbReference>
<gene>
    <name evidence="5" type="ORF">RchiOBHm_Chr6g0265091</name>
</gene>
<feature type="domain" description="AAA+ ATPase" evidence="4">
    <location>
        <begin position="180"/>
        <end position="323"/>
    </location>
</feature>
<dbReference type="Pfam" id="PF18052">
    <property type="entry name" value="Rx_N"/>
    <property type="match status" value="1"/>
</dbReference>
<dbReference type="InterPro" id="IPR032675">
    <property type="entry name" value="LRR_dom_sf"/>
</dbReference>
<dbReference type="Proteomes" id="UP000238479">
    <property type="component" value="Chromosome 6"/>
</dbReference>
<dbReference type="InterPro" id="IPR041118">
    <property type="entry name" value="Rx_N"/>
</dbReference>
<dbReference type="Pfam" id="PF00931">
    <property type="entry name" value="NB-ARC"/>
    <property type="match status" value="1"/>
</dbReference>
<dbReference type="InterPro" id="IPR042197">
    <property type="entry name" value="Apaf_helical"/>
</dbReference>
<dbReference type="Gene3D" id="1.20.5.4130">
    <property type="match status" value="1"/>
</dbReference>
<dbReference type="Gene3D" id="3.40.50.300">
    <property type="entry name" value="P-loop containing nucleotide triphosphate hydrolases"/>
    <property type="match status" value="1"/>
</dbReference>
<dbReference type="OMA" id="ELEICGC"/>
<dbReference type="InterPro" id="IPR002182">
    <property type="entry name" value="NB-ARC"/>
</dbReference>
<dbReference type="InterPro" id="IPR058922">
    <property type="entry name" value="WHD_DRP"/>
</dbReference>
<dbReference type="InterPro" id="IPR003593">
    <property type="entry name" value="AAA+_ATPase"/>
</dbReference>
<reference evidence="5 6" key="1">
    <citation type="journal article" date="2018" name="Nat. Genet.">
        <title>The Rosa genome provides new insights in the design of modern roses.</title>
        <authorList>
            <person name="Bendahmane M."/>
        </authorList>
    </citation>
    <scope>NUCLEOTIDE SEQUENCE [LARGE SCALE GENOMIC DNA]</scope>
    <source>
        <strain evidence="6">cv. Old Blush</strain>
    </source>
</reference>
<evidence type="ECO:0000256" key="1">
    <source>
        <dbReference type="ARBA" id="ARBA00022737"/>
    </source>
</evidence>
<organism evidence="5 6">
    <name type="scientific">Rosa chinensis</name>
    <name type="common">China rose</name>
    <dbReference type="NCBI Taxonomy" id="74649"/>
    <lineage>
        <taxon>Eukaryota</taxon>
        <taxon>Viridiplantae</taxon>
        <taxon>Streptophyta</taxon>
        <taxon>Embryophyta</taxon>
        <taxon>Tracheophyta</taxon>
        <taxon>Spermatophyta</taxon>
        <taxon>Magnoliopsida</taxon>
        <taxon>eudicotyledons</taxon>
        <taxon>Gunneridae</taxon>
        <taxon>Pentapetalae</taxon>
        <taxon>rosids</taxon>
        <taxon>fabids</taxon>
        <taxon>Rosales</taxon>
        <taxon>Rosaceae</taxon>
        <taxon>Rosoideae</taxon>
        <taxon>Rosoideae incertae sedis</taxon>
        <taxon>Rosa</taxon>
    </lineage>
</organism>
<protein>
    <submittedName>
        <fullName evidence="5">Putative P-loop containing nucleoside triphosphate hydrolase, leucine-rich repeat domain, L</fullName>
    </submittedName>
</protein>
<keyword evidence="3" id="KW-0611">Plant defense</keyword>
<dbReference type="PANTHER" id="PTHR23155:SF1185">
    <property type="entry name" value="DISEASE RESISTANCE RPP8-LIKE PROTEIN 3-RELATED"/>
    <property type="match status" value="1"/>
</dbReference>
<evidence type="ECO:0000313" key="6">
    <source>
        <dbReference type="Proteomes" id="UP000238479"/>
    </source>
</evidence>
<dbReference type="SMART" id="SM00382">
    <property type="entry name" value="AAA"/>
    <property type="match status" value="1"/>
</dbReference>
<dbReference type="FunFam" id="1.10.10.10:FF:000322">
    <property type="entry name" value="Probable disease resistance protein At1g63360"/>
    <property type="match status" value="1"/>
</dbReference>
<dbReference type="Gene3D" id="3.80.10.10">
    <property type="entry name" value="Ribonuclease Inhibitor"/>
    <property type="match status" value="1"/>
</dbReference>
<dbReference type="SUPFAM" id="SSF52540">
    <property type="entry name" value="P-loop containing nucleoside triphosphate hydrolases"/>
    <property type="match status" value="1"/>
</dbReference>
<dbReference type="PANTHER" id="PTHR23155">
    <property type="entry name" value="DISEASE RESISTANCE PROTEIN RP"/>
    <property type="match status" value="1"/>
</dbReference>
<dbReference type="SUPFAM" id="SSF52058">
    <property type="entry name" value="L domain-like"/>
    <property type="match status" value="1"/>
</dbReference>
<proteinExistence type="predicted"/>
<dbReference type="InterPro" id="IPR055414">
    <property type="entry name" value="LRR_R13L4/SHOC2-like"/>
</dbReference>
<keyword evidence="1" id="KW-0677">Repeat</keyword>
<evidence type="ECO:0000256" key="2">
    <source>
        <dbReference type="ARBA" id="ARBA00022741"/>
    </source>
</evidence>
<dbReference type="Gramene" id="PRQ23776">
    <property type="protein sequence ID" value="PRQ23776"/>
    <property type="gene ID" value="RchiOBHm_Chr6g0265091"/>
</dbReference>
<dbReference type="GO" id="GO:0043531">
    <property type="term" value="F:ADP binding"/>
    <property type="evidence" value="ECO:0007669"/>
    <property type="project" value="InterPro"/>
</dbReference>
<evidence type="ECO:0000256" key="3">
    <source>
        <dbReference type="ARBA" id="ARBA00022821"/>
    </source>
</evidence>
<sequence>MAELVVSGVAKSLADLLKDVLVEESKPLLRVRQNVRDIQKELTLINCVLKDADEKQGQDNSLQNWVSDIREIAYDAEDVIRTFSIRHVMRISKPVKWYAWLNLGQLRHRCKVGSEIKAIKAEISRLRISSQTYNLISVGQGPSSNALDDRQQYSHENEDIVGFESSINEIVDDLVDDSRPGWVVSIWGMAGIGKTTLARELYRNGRIRHHFDGFGWVCISQQFKPEDAWEQVLFNLVAPSKEERQNIKELRQNELAEKLYQVQIEKKCLVILDDIWKAEDWDKLRHAFPTAGKGRSRVLVTTRFRNIVVPDYSGGRLPHELNFLSVEDGWELLRRKAFPGAKNNPDFTVGEVKENLGKEIVEKCDGLPLAIVVLGGLLATKESVHDWERMNEDVPYFLQQSDGHNNILPKVLALSYNELPHKLKPCFLYLSHFPEDAAIPKKKLIQLWIAEGIVSLEQETDKVLEDVAEGHLVSLINRCMVQVADFGSTGRIKTCRLHDIMRDFCLLRAEKDNFLKLVRYSNGSDASFLSLPSGKTRRLAIYLPEDVDRFISSPRKQYSNLRSLLYFHGKRCRVEDWHLIKKILNLKILRVLDLEGVNGPYGQLPKEIGDLIQLQFLSLKKTYIGVLPPSIGNLIFLKTLNLQTISKFSRDSTVQIPNVIWKMTNLTHLYLPKWCGDMVNELKLSNLHRLQTLVNFPANKCDVKDLLKLTKLRKLVLNDPAHFKSLVAIFSPPNDVTLRCLQSLSFKSDTLAFPDEVVDVRPLLSSCSALQKFHVEGRIEKLPEYLHFPQNIAKLTLWGSDLVEDPIPILEKLPNLRILSGWQMFMGKKMVFSDQGFPKLRSLLLRGLKHFEDWMMEEGAMPSLYRLEISNCIKLKTIPAAVSSVKTLQELEICGCLFKIKEEDFYKVQHVPSVVIRN</sequence>
<evidence type="ECO:0000259" key="4">
    <source>
        <dbReference type="SMART" id="SM00382"/>
    </source>
</evidence>
<dbReference type="EMBL" id="PDCK01000044">
    <property type="protein sequence ID" value="PRQ23776.1"/>
    <property type="molecule type" value="Genomic_DNA"/>
</dbReference>
<dbReference type="InterPro" id="IPR044974">
    <property type="entry name" value="Disease_R_plants"/>
</dbReference>
<dbReference type="Gene3D" id="1.10.10.10">
    <property type="entry name" value="Winged helix-like DNA-binding domain superfamily/Winged helix DNA-binding domain"/>
    <property type="match status" value="1"/>
</dbReference>
<keyword evidence="2" id="KW-0547">Nucleotide-binding</keyword>
<accession>A0A2P6PPD6</accession>
<keyword evidence="5" id="KW-0378">Hydrolase</keyword>
<name>A0A2P6PPD6_ROSCH</name>
<keyword evidence="6" id="KW-1185">Reference proteome</keyword>
<dbReference type="Pfam" id="PF23598">
    <property type="entry name" value="LRR_14"/>
    <property type="match status" value="1"/>
</dbReference>
<dbReference type="FunFam" id="1.10.8.430:FF:000003">
    <property type="entry name" value="Probable disease resistance protein At5g66910"/>
    <property type="match status" value="1"/>
</dbReference>
<dbReference type="InterPro" id="IPR027417">
    <property type="entry name" value="P-loop_NTPase"/>
</dbReference>
<dbReference type="GO" id="GO:0016787">
    <property type="term" value="F:hydrolase activity"/>
    <property type="evidence" value="ECO:0007669"/>
    <property type="project" value="UniProtKB-KW"/>
</dbReference>
<dbReference type="Gene3D" id="1.10.8.430">
    <property type="entry name" value="Helical domain of apoptotic protease-activating factors"/>
    <property type="match status" value="1"/>
</dbReference>
<dbReference type="GO" id="GO:0098542">
    <property type="term" value="P:defense response to other organism"/>
    <property type="evidence" value="ECO:0007669"/>
    <property type="project" value="TreeGrafter"/>
</dbReference>
<comment type="caution">
    <text evidence="5">The sequence shown here is derived from an EMBL/GenBank/DDBJ whole genome shotgun (WGS) entry which is preliminary data.</text>
</comment>
<evidence type="ECO:0000313" key="5">
    <source>
        <dbReference type="EMBL" id="PRQ23776.1"/>
    </source>
</evidence>
<dbReference type="PRINTS" id="PR00364">
    <property type="entry name" value="DISEASERSIST"/>
</dbReference>